<dbReference type="GO" id="GO:1990234">
    <property type="term" value="C:transferase complex"/>
    <property type="evidence" value="ECO:0007669"/>
    <property type="project" value="UniProtKB-ARBA"/>
</dbReference>
<evidence type="ECO:0000256" key="5">
    <source>
        <dbReference type="ARBA" id="ARBA00039789"/>
    </source>
</evidence>
<evidence type="ECO:0000256" key="4">
    <source>
        <dbReference type="ARBA" id="ARBA00038415"/>
    </source>
</evidence>
<dbReference type="Pfam" id="PF00400">
    <property type="entry name" value="WD40"/>
    <property type="match status" value="1"/>
</dbReference>
<reference evidence="7" key="1">
    <citation type="submission" date="2019-06" db="EMBL/GenBank/DDBJ databases">
        <authorList>
            <person name="Gan P."/>
            <person name="Shirasu K."/>
        </authorList>
    </citation>
    <scope>NUCLEOTIDE SEQUENCE [LARGE SCALE GENOMIC DNA]</scope>
    <source>
        <strain evidence="7">CAD2</strain>
    </source>
</reference>
<dbReference type="SMART" id="SM00320">
    <property type="entry name" value="WD40"/>
    <property type="match status" value="3"/>
</dbReference>
<keyword evidence="8" id="KW-1185">Reference proteome</keyword>
<keyword evidence="2" id="KW-0677">Repeat</keyword>
<dbReference type="Gene3D" id="2.130.10.10">
    <property type="entry name" value="YVTN repeat-like/Quinoprotein amine dehydrogenase"/>
    <property type="match status" value="2"/>
</dbReference>
<accession>A0A9P5EQD4</accession>
<dbReference type="PANTHER" id="PTHR22847">
    <property type="entry name" value="WD40 REPEAT PROTEIN"/>
    <property type="match status" value="1"/>
</dbReference>
<dbReference type="AlphaFoldDB" id="A0A9P5EQD4"/>
<dbReference type="OrthoDB" id="5240432at2759"/>
<evidence type="ECO:0000256" key="3">
    <source>
        <dbReference type="ARBA" id="ARBA00023054"/>
    </source>
</evidence>
<comment type="caution">
    <text evidence="7">The sequence shown here is derived from an EMBL/GenBank/DDBJ whole genome shotgun (WGS) entry which is preliminary data.</text>
</comment>
<comment type="function">
    <text evidence="6">Involved in mitochondrial fission. Acts as an adapter protein required to form mitochondrial fission complexes. Formation of these complexes is required to promote constriction and fission of the mitochondrial compartment at a late step in mitochondrial division.</text>
</comment>
<keyword evidence="3" id="KW-0175">Coiled coil</keyword>
<evidence type="ECO:0000256" key="2">
    <source>
        <dbReference type="ARBA" id="ARBA00022737"/>
    </source>
</evidence>
<dbReference type="PANTHER" id="PTHR22847:SF637">
    <property type="entry name" value="WD REPEAT DOMAIN 5B"/>
    <property type="match status" value="1"/>
</dbReference>
<evidence type="ECO:0000313" key="8">
    <source>
        <dbReference type="Proteomes" id="UP000711996"/>
    </source>
</evidence>
<evidence type="ECO:0000256" key="6">
    <source>
        <dbReference type="ARBA" id="ARBA00043913"/>
    </source>
</evidence>
<dbReference type="InterPro" id="IPR001680">
    <property type="entry name" value="WD40_rpt"/>
</dbReference>
<sequence length="316" mass="34531">MAFSSDLTKVAFTTSNLDYIHLWDTTTGYPLRRLEHDGASISLAFSPDDAVLMSTSRFGGTVKLWDLTGGMESSPTLPSQVGQSICSMAFSSDGAQLAVVLTSGLWVWNAITGQCLRKLDEWKASGGAASVTFGNDGILLARRSEDNSGVAEVWNVCTKTCLRSLADERIASIEGLAFSPDNATLAILTNDTVSLWEVAEGTCRVVYKIPDVYYSLNDVRFSETGSHLFPSSWEDGEFAIRWEDRAAIAPTGIGVAPLETLHNSGYSIQDRQAWVKNNGNYIVWIPPEYRTGIYATWGSMMALGYDSGHVAFLRFM</sequence>
<dbReference type="InterPro" id="IPR015943">
    <property type="entry name" value="WD40/YVTN_repeat-like_dom_sf"/>
</dbReference>
<proteinExistence type="inferred from homology"/>
<gene>
    <name evidence="7" type="ORF">CGCSCA2_v008112</name>
</gene>
<evidence type="ECO:0000313" key="7">
    <source>
        <dbReference type="EMBL" id="KAF4857529.1"/>
    </source>
</evidence>
<dbReference type="EMBL" id="QPMT01000025">
    <property type="protein sequence ID" value="KAF4857529.1"/>
    <property type="molecule type" value="Genomic_DNA"/>
</dbReference>
<evidence type="ECO:0000256" key="1">
    <source>
        <dbReference type="ARBA" id="ARBA00022574"/>
    </source>
</evidence>
<dbReference type="SUPFAM" id="SSF82171">
    <property type="entry name" value="DPP6 N-terminal domain-like"/>
    <property type="match status" value="1"/>
</dbReference>
<keyword evidence="1" id="KW-0853">WD repeat</keyword>
<protein>
    <recommendedName>
        <fullName evidence="5">Mitochondrial division protein 1</fullName>
    </recommendedName>
</protein>
<organism evidence="7 8">
    <name type="scientific">Colletotrichum siamense</name>
    <name type="common">Anthracnose fungus</name>
    <dbReference type="NCBI Taxonomy" id="690259"/>
    <lineage>
        <taxon>Eukaryota</taxon>
        <taxon>Fungi</taxon>
        <taxon>Dikarya</taxon>
        <taxon>Ascomycota</taxon>
        <taxon>Pezizomycotina</taxon>
        <taxon>Sordariomycetes</taxon>
        <taxon>Hypocreomycetidae</taxon>
        <taxon>Glomerellales</taxon>
        <taxon>Glomerellaceae</taxon>
        <taxon>Colletotrichum</taxon>
        <taxon>Colletotrichum gloeosporioides species complex</taxon>
    </lineage>
</organism>
<comment type="similarity">
    <text evidence="4">Belongs to the WD repeat MDV1/CAF4 family.</text>
</comment>
<name>A0A9P5EQD4_COLSI</name>
<dbReference type="Proteomes" id="UP000711996">
    <property type="component" value="Unassembled WGS sequence"/>
</dbReference>